<evidence type="ECO:0000256" key="3">
    <source>
        <dbReference type="ARBA" id="ARBA00018029"/>
    </source>
</evidence>
<feature type="binding site" evidence="11">
    <location>
        <begin position="311"/>
        <end position="313"/>
    </location>
    <ligand>
        <name>substrate</name>
    </ligand>
</feature>
<dbReference type="GO" id="GO:0006046">
    <property type="term" value="P:N-acetylglucosamine catabolic process"/>
    <property type="evidence" value="ECO:0007669"/>
    <property type="project" value="TreeGrafter"/>
</dbReference>
<evidence type="ECO:0000313" key="16">
    <source>
        <dbReference type="Proteomes" id="UP000595847"/>
    </source>
</evidence>
<dbReference type="SUPFAM" id="SSF51556">
    <property type="entry name" value="Metallo-dependent hydrolases"/>
    <property type="match status" value="1"/>
</dbReference>
<dbReference type="PIRSF" id="PIRSF038994">
    <property type="entry name" value="NagA"/>
    <property type="match status" value="1"/>
</dbReference>
<evidence type="ECO:0000259" key="13">
    <source>
        <dbReference type="Pfam" id="PF01979"/>
    </source>
</evidence>
<dbReference type="Proteomes" id="UP000677234">
    <property type="component" value="Chromosome"/>
</dbReference>
<feature type="binding site" evidence="12">
    <location>
        <position position="133"/>
    </location>
    <ligand>
        <name>Zn(2+)</name>
        <dbReference type="ChEBI" id="CHEBI:29105"/>
    </ligand>
</feature>
<dbReference type="InterPro" id="IPR032466">
    <property type="entry name" value="Metal_Hydrolase"/>
</dbReference>
<dbReference type="SUPFAM" id="SSF51338">
    <property type="entry name" value="Composite domain of metallo-dependent hydrolases"/>
    <property type="match status" value="1"/>
</dbReference>
<dbReference type="KEGG" id="bcop:JD108_05695"/>
<evidence type="ECO:0000256" key="1">
    <source>
        <dbReference type="ARBA" id="ARBA00010716"/>
    </source>
</evidence>
<feature type="binding site" evidence="11">
    <location>
        <position position="144"/>
    </location>
    <ligand>
        <name>substrate</name>
    </ligand>
</feature>
<reference evidence="14 16" key="1">
    <citation type="submission" date="2020-12" db="EMBL/GenBank/DDBJ databases">
        <title>strain FJAT-54423T represents a novel species of the genus Brevibacillus.</title>
        <authorList>
            <person name="Tang R."/>
        </authorList>
    </citation>
    <scope>NUCLEOTIDE SEQUENCE [LARGE SCALE GENOMIC DNA]</scope>
    <source>
        <strain evidence="14 16">FJAT-54423</strain>
    </source>
</reference>
<comment type="cofactor">
    <cofactor evidence="12">
        <name>a divalent metal cation</name>
        <dbReference type="ChEBI" id="CHEBI:60240"/>
    </cofactor>
    <text evidence="12">Binds 1 divalent metal cation per subunit.</text>
</comment>
<evidence type="ECO:0000256" key="8">
    <source>
        <dbReference type="ARBA" id="ARBA00060590"/>
    </source>
</evidence>
<dbReference type="EC" id="3.5.1.25" evidence="2"/>
<evidence type="ECO:0000256" key="12">
    <source>
        <dbReference type="PIRSR" id="PIRSR038994-3"/>
    </source>
</evidence>
<accession>A0A7T5EMS3</accession>
<dbReference type="Gene3D" id="3.20.20.140">
    <property type="entry name" value="Metal-dependent hydrolases"/>
    <property type="match status" value="1"/>
</dbReference>
<evidence type="ECO:0000313" key="17">
    <source>
        <dbReference type="Proteomes" id="UP000677234"/>
    </source>
</evidence>
<evidence type="ECO:0000256" key="11">
    <source>
        <dbReference type="PIRSR" id="PIRSR038994-2"/>
    </source>
</evidence>
<evidence type="ECO:0000256" key="7">
    <source>
        <dbReference type="ARBA" id="ARBA00047647"/>
    </source>
</evidence>
<evidence type="ECO:0000256" key="5">
    <source>
        <dbReference type="ARBA" id="ARBA00022801"/>
    </source>
</evidence>
<dbReference type="Pfam" id="PF01979">
    <property type="entry name" value="Amidohydro_1"/>
    <property type="match status" value="1"/>
</dbReference>
<keyword evidence="6 9" id="KW-0119">Carbohydrate metabolism</keyword>
<dbReference type="GO" id="GO:0008448">
    <property type="term" value="F:N-acetylglucosamine-6-phosphate deacetylase activity"/>
    <property type="evidence" value="ECO:0007669"/>
    <property type="project" value="UniProtKB-EC"/>
</dbReference>
<evidence type="ECO:0000256" key="9">
    <source>
        <dbReference type="PIRNR" id="PIRNR038994"/>
    </source>
</evidence>
<sequence>MADRFALCGRIVTNGREIKDGLVIVSGEAIEYAGSAGDYKQVLPERVQQAGGGIICPGFVDMHMHGIAGADTMDGTPEALQTISRTLAGYGVTSFLATTMTAAYDELEKAIRNVVETSRRGLDGAEVIGIHLEGPWINPRYKGAQQEEKITTPRLEDVRRLYELAEGMLRVVTIAPERAGALDAVRWLSERGVIVSAGHTGASFAEAQTAVENGVRHFTHCFNAMSGLHHREPGVVGAAMYHESLSTELIADGVHVHPAVMRILYRIKSAARLALVSDSMRAAALGQGVYELGGQEVHVTEKEAQLADGTLAGSILTLNRAVRNMVSLSGVPLAEAVAMASETPAAILGAGEHKGKLQAGYDADLIVMGEDYQVRATYVRGRLVYQS</sequence>
<reference evidence="15" key="2">
    <citation type="submission" date="2021-04" db="EMBL/GenBank/DDBJ databases">
        <title>Brevibacillus composti FJAT-54423, complete genome.</title>
        <authorList>
            <person name="Tang R."/>
        </authorList>
    </citation>
    <scope>NUCLEOTIDE SEQUENCE</scope>
    <source>
        <strain evidence="15">FJAT-54424</strain>
    </source>
</reference>
<evidence type="ECO:0000256" key="10">
    <source>
        <dbReference type="PIRSR" id="PIRSR038994-1"/>
    </source>
</evidence>
<evidence type="ECO:0000256" key="6">
    <source>
        <dbReference type="ARBA" id="ARBA00023277"/>
    </source>
</evidence>
<dbReference type="AlphaFoldDB" id="A0A7T5EMS3"/>
<comment type="pathway">
    <text evidence="8">Amino-sugar metabolism; N-acetylneuraminate degradation; D-fructose 6-phosphate from N-acetylneuraminate: step 4/5.</text>
</comment>
<feature type="binding site" evidence="11">
    <location>
        <position position="231"/>
    </location>
    <ligand>
        <name>substrate</name>
    </ligand>
</feature>
<dbReference type="PANTHER" id="PTHR11113:SF14">
    <property type="entry name" value="N-ACETYLGLUCOSAMINE-6-PHOSPHATE DEACETYLASE"/>
    <property type="match status" value="1"/>
</dbReference>
<feature type="binding site" evidence="12">
    <location>
        <position position="220"/>
    </location>
    <ligand>
        <name>Zn(2+)</name>
        <dbReference type="ChEBI" id="CHEBI:29105"/>
    </ligand>
</feature>
<dbReference type="RefSeq" id="WP_198828939.1">
    <property type="nucleotide sequence ID" value="NZ_CP066308.1"/>
</dbReference>
<evidence type="ECO:0000313" key="15">
    <source>
        <dbReference type="EMBL" id="QUO42437.1"/>
    </source>
</evidence>
<dbReference type="Proteomes" id="UP000595847">
    <property type="component" value="Chromosome"/>
</dbReference>
<keyword evidence="4 12" id="KW-0479">Metal-binding</keyword>
<dbReference type="FunFam" id="3.20.20.140:FF:000004">
    <property type="entry name" value="N-acetylglucosamine-6-phosphate deacetylase"/>
    <property type="match status" value="1"/>
</dbReference>
<feature type="binding site" evidence="11">
    <location>
        <position position="255"/>
    </location>
    <ligand>
        <name>substrate</name>
    </ligand>
</feature>
<dbReference type="EMBL" id="CP073708">
    <property type="protein sequence ID" value="QUO42437.1"/>
    <property type="molecule type" value="Genomic_DNA"/>
</dbReference>
<dbReference type="EMBL" id="CP066308">
    <property type="protein sequence ID" value="QQE75411.1"/>
    <property type="molecule type" value="Genomic_DNA"/>
</dbReference>
<feature type="domain" description="Amidohydrolase-related" evidence="13">
    <location>
        <begin position="54"/>
        <end position="384"/>
    </location>
</feature>
<keyword evidence="17" id="KW-1185">Reference proteome</keyword>
<comment type="similarity">
    <text evidence="1 9">Belongs to the metallo-dependent hydrolases superfamily. NagA family.</text>
</comment>
<dbReference type="Gene3D" id="2.30.40.10">
    <property type="entry name" value="Urease, subunit C, domain 1"/>
    <property type="match status" value="1"/>
</dbReference>
<organism evidence="14 16">
    <name type="scientific">Brevibacillus composti</name>
    <dbReference type="NCBI Taxonomy" id="2796470"/>
    <lineage>
        <taxon>Bacteria</taxon>
        <taxon>Bacillati</taxon>
        <taxon>Bacillota</taxon>
        <taxon>Bacilli</taxon>
        <taxon>Bacillales</taxon>
        <taxon>Paenibacillaceae</taxon>
        <taxon>Brevibacillus</taxon>
    </lineage>
</organism>
<evidence type="ECO:0000313" key="14">
    <source>
        <dbReference type="EMBL" id="QQE75411.1"/>
    </source>
</evidence>
<dbReference type="InterPro" id="IPR006680">
    <property type="entry name" value="Amidohydro-rel"/>
</dbReference>
<gene>
    <name evidence="14" type="primary">nagA</name>
    <name evidence="14" type="ORF">JD108_05695</name>
    <name evidence="15" type="ORF">KDJ56_05375</name>
</gene>
<keyword evidence="5 9" id="KW-0378">Hydrolase</keyword>
<dbReference type="GO" id="GO:0046872">
    <property type="term" value="F:metal ion binding"/>
    <property type="evidence" value="ECO:0007669"/>
    <property type="project" value="UniProtKB-KW"/>
</dbReference>
<dbReference type="InterPro" id="IPR011059">
    <property type="entry name" value="Metal-dep_hydrolase_composite"/>
</dbReference>
<comment type="catalytic activity">
    <reaction evidence="7">
        <text>N-acetyl-D-glucosamine 6-phosphate + H2O = D-glucosamine 6-phosphate + acetate</text>
        <dbReference type="Rhea" id="RHEA:22936"/>
        <dbReference type="ChEBI" id="CHEBI:15377"/>
        <dbReference type="ChEBI" id="CHEBI:30089"/>
        <dbReference type="ChEBI" id="CHEBI:57513"/>
        <dbReference type="ChEBI" id="CHEBI:58725"/>
        <dbReference type="EC" id="3.5.1.25"/>
    </reaction>
</comment>
<dbReference type="NCBIfam" id="TIGR00221">
    <property type="entry name" value="nagA"/>
    <property type="match status" value="1"/>
</dbReference>
<proteinExistence type="inferred from homology"/>
<dbReference type="PANTHER" id="PTHR11113">
    <property type="entry name" value="N-ACETYLGLUCOSAMINE-6-PHOSPHATE DEACETYLASE"/>
    <property type="match status" value="1"/>
</dbReference>
<dbReference type="CDD" id="cd00854">
    <property type="entry name" value="NagA"/>
    <property type="match status" value="1"/>
</dbReference>
<evidence type="ECO:0000256" key="2">
    <source>
        <dbReference type="ARBA" id="ARBA00011899"/>
    </source>
</evidence>
<feature type="active site" description="Proton donor/acceptor" evidence="10">
    <location>
        <position position="278"/>
    </location>
</feature>
<feature type="binding site" evidence="11">
    <location>
        <begin position="223"/>
        <end position="224"/>
    </location>
    <ligand>
        <name>substrate</name>
    </ligand>
</feature>
<dbReference type="InterPro" id="IPR003764">
    <property type="entry name" value="GlcNAc_6-P_deAcase"/>
</dbReference>
<evidence type="ECO:0000256" key="4">
    <source>
        <dbReference type="ARBA" id="ARBA00022723"/>
    </source>
</evidence>
<protein>
    <recommendedName>
        <fullName evidence="3">N-acetylglucosamine-6-phosphate deacetylase</fullName>
        <ecNumber evidence="2">3.5.1.25</ecNumber>
    </recommendedName>
</protein>
<feature type="binding site" evidence="12">
    <location>
        <position position="199"/>
    </location>
    <ligand>
        <name>Zn(2+)</name>
        <dbReference type="ChEBI" id="CHEBI:29105"/>
    </ligand>
</feature>
<name>A0A7T5EMS3_9BACL</name>